<dbReference type="PANTHER" id="PTHR30329:SF21">
    <property type="entry name" value="LIPOPROTEIN YIAD-RELATED"/>
    <property type="match status" value="1"/>
</dbReference>
<evidence type="ECO:0000313" key="5">
    <source>
        <dbReference type="Proteomes" id="UP000503440"/>
    </source>
</evidence>
<dbReference type="RefSeq" id="WP_152342321.1">
    <property type="nucleotide sequence ID" value="NZ_CP044018.1"/>
</dbReference>
<dbReference type="Gene3D" id="3.30.1330.60">
    <property type="entry name" value="OmpA-like domain"/>
    <property type="match status" value="1"/>
</dbReference>
<dbReference type="InterPro" id="IPR006665">
    <property type="entry name" value="OmpA-like"/>
</dbReference>
<dbReference type="Proteomes" id="UP000503440">
    <property type="component" value="Chromosome"/>
</dbReference>
<organism evidence="4 5">
    <name type="scientific">Acinetobacter indicus</name>
    <dbReference type="NCBI Taxonomy" id="756892"/>
    <lineage>
        <taxon>Bacteria</taxon>
        <taxon>Pseudomonadati</taxon>
        <taxon>Pseudomonadota</taxon>
        <taxon>Gammaproteobacteria</taxon>
        <taxon>Moraxellales</taxon>
        <taxon>Moraxellaceae</taxon>
        <taxon>Acinetobacter</taxon>
    </lineage>
</organism>
<dbReference type="AlphaFoldDB" id="A0A6C0Y482"/>
<evidence type="ECO:0000313" key="4">
    <source>
        <dbReference type="EMBL" id="QIC70555.1"/>
    </source>
</evidence>
<protein>
    <submittedName>
        <fullName evidence="4">OmpA family protein</fullName>
    </submittedName>
</protein>
<dbReference type="GO" id="GO:0009279">
    <property type="term" value="C:cell outer membrane"/>
    <property type="evidence" value="ECO:0007669"/>
    <property type="project" value="UniProtKB-SubCell"/>
</dbReference>
<evidence type="ECO:0000256" key="3">
    <source>
        <dbReference type="ARBA" id="ARBA00023237"/>
    </source>
</evidence>
<dbReference type="InterPro" id="IPR006664">
    <property type="entry name" value="OMP_bac"/>
</dbReference>
<sequence length="484" mass="53136">MQTRLIELLKNSVSSIVLDGETDYLIEKNRALNDFYPVFLSVLRHRPSLIDSLRNQLNPRLAEIFGTNLNLKQQFLEFSRGQAPADEIESTLNRAIVPTLGFLESEAGSTDPEAIVHLLDQHMPDIQAALPEWAAALLAGLGVNTTAGQTIHQAPELYEEVPEQKRSPWVPILIFIILALLLAFLFKACSDRNEEEVPVTQAAATEPAYLQVNTGSNGDLVTCQLYLNNPAYTDILQTEVKRIFNHPTGCGVNSASNYHSEFIDQDVIPTALKILKDVPNTNMTWMGEQIAIQSTNLADAQRVANQLRPLAKNMTITVQQDLDVQTVTPATTTAAQALAVINPDNIQALDVATALNLEAIHFESASSTVPEANQPILDQAAALIQRAPHVHLTIKGHTDAVGSNEANNLLSLRRAEAVRDYLVQRGVDPSQLQAVGYGQQQPMEPNATPEGQFQNRRIEFEVLNTETGVVRAVDDQGIVEKKAE</sequence>
<evidence type="ECO:0000256" key="2">
    <source>
        <dbReference type="ARBA" id="ARBA00023136"/>
    </source>
</evidence>
<gene>
    <name evidence="4" type="ORF">FSC09_09070</name>
</gene>
<keyword evidence="2" id="KW-0472">Membrane</keyword>
<dbReference type="InterPro" id="IPR050330">
    <property type="entry name" value="Bact_OuterMem_StrucFunc"/>
</dbReference>
<dbReference type="EMBL" id="CP044455">
    <property type="protein sequence ID" value="QIC70555.1"/>
    <property type="molecule type" value="Genomic_DNA"/>
</dbReference>
<dbReference type="SUPFAM" id="SSF103088">
    <property type="entry name" value="OmpA-like"/>
    <property type="match status" value="1"/>
</dbReference>
<comment type="subcellular location">
    <subcellularLocation>
        <location evidence="1">Cell outer membrane</location>
    </subcellularLocation>
</comment>
<dbReference type="InterPro" id="IPR036737">
    <property type="entry name" value="OmpA-like_sf"/>
</dbReference>
<dbReference type="CDD" id="cd07185">
    <property type="entry name" value="OmpA_C-like"/>
    <property type="match status" value="1"/>
</dbReference>
<reference evidence="4 5" key="1">
    <citation type="submission" date="2019-09" db="EMBL/GenBank/DDBJ databases">
        <title>Non-baumannii Acinetobacter spp. carrying blaNDM-1 isolated in China.</title>
        <authorList>
            <person name="Cui C."/>
            <person name="Chen C."/>
            <person name="Sun J."/>
            <person name="Liu Y."/>
        </authorList>
    </citation>
    <scope>NUCLEOTIDE SEQUENCE [LARGE SCALE GENOMIC DNA]</scope>
    <source>
        <strain evidence="4 5">B18</strain>
    </source>
</reference>
<dbReference type="PANTHER" id="PTHR30329">
    <property type="entry name" value="STATOR ELEMENT OF FLAGELLAR MOTOR COMPLEX"/>
    <property type="match status" value="1"/>
</dbReference>
<evidence type="ECO:0000256" key="1">
    <source>
        <dbReference type="ARBA" id="ARBA00004442"/>
    </source>
</evidence>
<name>A0A6C0Y482_9GAMM</name>
<dbReference type="PROSITE" id="PS51123">
    <property type="entry name" value="OMPA_2"/>
    <property type="match status" value="1"/>
</dbReference>
<dbReference type="PRINTS" id="PR01021">
    <property type="entry name" value="OMPADOMAIN"/>
</dbReference>
<keyword evidence="3" id="KW-0998">Cell outer membrane</keyword>
<accession>A0A6C0Y482</accession>
<dbReference type="Pfam" id="PF00691">
    <property type="entry name" value="OmpA"/>
    <property type="match status" value="1"/>
</dbReference>
<proteinExistence type="predicted"/>